<dbReference type="InterPro" id="IPR003593">
    <property type="entry name" value="AAA+_ATPase"/>
</dbReference>
<keyword evidence="5" id="KW-0238">DNA-binding</keyword>
<dbReference type="Pfam" id="PF00158">
    <property type="entry name" value="Sigma54_activat"/>
    <property type="match status" value="1"/>
</dbReference>
<evidence type="ECO:0000256" key="7">
    <source>
        <dbReference type="ARBA" id="ARBA00023163"/>
    </source>
</evidence>
<evidence type="ECO:0000313" key="11">
    <source>
        <dbReference type="EMBL" id="WND01763.1"/>
    </source>
</evidence>
<organism evidence="11 12">
    <name type="scientific">Temperatibacter marinus</name>
    <dbReference type="NCBI Taxonomy" id="1456591"/>
    <lineage>
        <taxon>Bacteria</taxon>
        <taxon>Pseudomonadati</taxon>
        <taxon>Pseudomonadota</taxon>
        <taxon>Alphaproteobacteria</taxon>
        <taxon>Kordiimonadales</taxon>
        <taxon>Temperatibacteraceae</taxon>
        <taxon>Temperatibacter</taxon>
    </lineage>
</organism>
<dbReference type="SMART" id="SM00448">
    <property type="entry name" value="REC"/>
    <property type="match status" value="1"/>
</dbReference>
<dbReference type="InterPro" id="IPR058031">
    <property type="entry name" value="AAA_lid_NorR"/>
</dbReference>
<sequence length="456" mass="50928">MINILIVEDTLSMSLLYSQHLKSAGYKADTVATLSEAREKLSTTSYDLMLLDLNLPDGNGLDFLEGNLGTPHEIPAIVITADASINKAIQAMKLGALDYLVKPFADNRMLMTVSHTLERIQLRDHLEEIRTDSQLANFQGFIGSSRVMQKVYRTIENVAPSKATVIILGSSGTGKEVCAEAIHKSSPRARKPFVPVNCAAIPKDLLESELFGHLKGSFTGAISDRQGAAKEANGGTLFLDELCELDLNLQSKLLRFLQTSEIQSVGTSRTERVDVRVICATNRDPIKEVREGRFREDLYFRLNVVPIHLPNLKDREKDIQEISEHFLKKYSIEENKSFTGFDAKAKAFLASYSWPGNVRELQNTIRNIAVLHTGKLVTPSMFPSMTGDDIFKEEKTEMPEEVKGHDNGHLRPLTDIEKEVIEERIRVCSGSIPLAAKTLGISPSTIYRKKEEWQKL</sequence>
<evidence type="ECO:0000256" key="2">
    <source>
        <dbReference type="ARBA" id="ARBA00022840"/>
    </source>
</evidence>
<dbReference type="Proteomes" id="UP001268683">
    <property type="component" value="Chromosome"/>
</dbReference>
<dbReference type="SUPFAM" id="SSF52172">
    <property type="entry name" value="CheY-like"/>
    <property type="match status" value="1"/>
</dbReference>
<dbReference type="PROSITE" id="PS50045">
    <property type="entry name" value="SIGMA54_INTERACT_4"/>
    <property type="match status" value="1"/>
</dbReference>
<dbReference type="PANTHER" id="PTHR32071">
    <property type="entry name" value="TRANSCRIPTIONAL REGULATORY PROTEIN"/>
    <property type="match status" value="1"/>
</dbReference>
<dbReference type="KEGG" id="tmk:QGN29_09375"/>
<dbReference type="PROSITE" id="PS00676">
    <property type="entry name" value="SIGMA54_INTERACT_2"/>
    <property type="match status" value="1"/>
</dbReference>
<feature type="domain" description="Sigma-54 factor interaction" evidence="9">
    <location>
        <begin position="141"/>
        <end position="370"/>
    </location>
</feature>
<evidence type="ECO:0000313" key="12">
    <source>
        <dbReference type="Proteomes" id="UP001268683"/>
    </source>
</evidence>
<dbReference type="EMBL" id="CP123872">
    <property type="protein sequence ID" value="WND01763.1"/>
    <property type="molecule type" value="Genomic_DNA"/>
</dbReference>
<dbReference type="Gene3D" id="1.10.8.60">
    <property type="match status" value="1"/>
</dbReference>
<keyword evidence="3" id="KW-0902">Two-component regulatory system</keyword>
<protein>
    <submittedName>
        <fullName evidence="11">Sigma-54 dependent transcriptional regulator</fullName>
    </submittedName>
</protein>
<dbReference type="Pfam" id="PF02954">
    <property type="entry name" value="HTH_8"/>
    <property type="match status" value="1"/>
</dbReference>
<evidence type="ECO:0000256" key="8">
    <source>
        <dbReference type="PROSITE-ProRule" id="PRU00169"/>
    </source>
</evidence>
<dbReference type="SUPFAM" id="SSF52540">
    <property type="entry name" value="P-loop containing nucleoside triphosphate hydrolases"/>
    <property type="match status" value="1"/>
</dbReference>
<dbReference type="Pfam" id="PF00072">
    <property type="entry name" value="Response_reg"/>
    <property type="match status" value="1"/>
</dbReference>
<dbReference type="Gene3D" id="3.40.50.2300">
    <property type="match status" value="1"/>
</dbReference>
<dbReference type="InterPro" id="IPR025943">
    <property type="entry name" value="Sigma_54_int_dom_ATP-bd_2"/>
</dbReference>
<evidence type="ECO:0000256" key="5">
    <source>
        <dbReference type="ARBA" id="ARBA00023125"/>
    </source>
</evidence>
<feature type="domain" description="Response regulatory" evidence="10">
    <location>
        <begin position="3"/>
        <end position="117"/>
    </location>
</feature>
<evidence type="ECO:0000256" key="3">
    <source>
        <dbReference type="ARBA" id="ARBA00023012"/>
    </source>
</evidence>
<evidence type="ECO:0000259" key="10">
    <source>
        <dbReference type="PROSITE" id="PS50110"/>
    </source>
</evidence>
<dbReference type="PROSITE" id="PS00688">
    <property type="entry name" value="SIGMA54_INTERACT_3"/>
    <property type="match status" value="1"/>
</dbReference>
<dbReference type="AlphaFoldDB" id="A0AA52H9M3"/>
<name>A0AA52H9M3_9PROT</name>
<dbReference type="SUPFAM" id="SSF46689">
    <property type="entry name" value="Homeodomain-like"/>
    <property type="match status" value="1"/>
</dbReference>
<dbReference type="GO" id="GO:0000160">
    <property type="term" value="P:phosphorelay signal transduction system"/>
    <property type="evidence" value="ECO:0007669"/>
    <property type="project" value="UniProtKB-KW"/>
</dbReference>
<accession>A0AA52H9M3</accession>
<evidence type="ECO:0000256" key="1">
    <source>
        <dbReference type="ARBA" id="ARBA00022741"/>
    </source>
</evidence>
<dbReference type="InterPro" id="IPR011006">
    <property type="entry name" value="CheY-like_superfamily"/>
</dbReference>
<dbReference type="InterPro" id="IPR009057">
    <property type="entry name" value="Homeodomain-like_sf"/>
</dbReference>
<evidence type="ECO:0000259" key="9">
    <source>
        <dbReference type="PROSITE" id="PS50045"/>
    </source>
</evidence>
<reference evidence="11" key="1">
    <citation type="submission" date="2023-04" db="EMBL/GenBank/DDBJ databases">
        <title>Complete genome sequence of Temperatibacter marinus.</title>
        <authorList>
            <person name="Rong J.-C."/>
            <person name="Yi M.-L."/>
            <person name="Zhao Q."/>
        </authorList>
    </citation>
    <scope>NUCLEOTIDE SEQUENCE</scope>
    <source>
        <strain evidence="11">NBRC 110045</strain>
    </source>
</reference>
<dbReference type="InterPro" id="IPR001789">
    <property type="entry name" value="Sig_transdc_resp-reg_receiver"/>
</dbReference>
<dbReference type="PANTHER" id="PTHR32071:SF117">
    <property type="entry name" value="PTS-DEPENDENT DIHYDROXYACETONE KINASE OPERON REGULATORY PROTEIN-RELATED"/>
    <property type="match status" value="1"/>
</dbReference>
<keyword evidence="2" id="KW-0067">ATP-binding</keyword>
<dbReference type="InterPro" id="IPR025944">
    <property type="entry name" value="Sigma_54_int_dom_CS"/>
</dbReference>
<dbReference type="Gene3D" id="3.40.50.300">
    <property type="entry name" value="P-loop containing nucleotide triphosphate hydrolases"/>
    <property type="match status" value="1"/>
</dbReference>
<proteinExistence type="predicted"/>
<dbReference type="FunFam" id="3.40.50.300:FF:000006">
    <property type="entry name" value="DNA-binding transcriptional regulator NtrC"/>
    <property type="match status" value="1"/>
</dbReference>
<dbReference type="InterPro" id="IPR027417">
    <property type="entry name" value="P-loop_NTPase"/>
</dbReference>
<feature type="modified residue" description="4-aspartylphosphate" evidence="8">
    <location>
        <position position="52"/>
    </location>
</feature>
<dbReference type="SMART" id="SM00382">
    <property type="entry name" value="AAA"/>
    <property type="match status" value="1"/>
</dbReference>
<dbReference type="InterPro" id="IPR002078">
    <property type="entry name" value="Sigma_54_int"/>
</dbReference>
<dbReference type="GO" id="GO:0043565">
    <property type="term" value="F:sequence-specific DNA binding"/>
    <property type="evidence" value="ECO:0007669"/>
    <property type="project" value="InterPro"/>
</dbReference>
<keyword evidence="8" id="KW-0597">Phosphoprotein</keyword>
<keyword evidence="6" id="KW-0010">Activator</keyword>
<evidence type="ECO:0000256" key="4">
    <source>
        <dbReference type="ARBA" id="ARBA00023015"/>
    </source>
</evidence>
<dbReference type="GO" id="GO:0006355">
    <property type="term" value="P:regulation of DNA-templated transcription"/>
    <property type="evidence" value="ECO:0007669"/>
    <property type="project" value="InterPro"/>
</dbReference>
<dbReference type="InterPro" id="IPR002197">
    <property type="entry name" value="HTH_Fis"/>
</dbReference>
<dbReference type="PROSITE" id="PS50110">
    <property type="entry name" value="RESPONSE_REGULATORY"/>
    <property type="match status" value="1"/>
</dbReference>
<keyword evidence="4" id="KW-0805">Transcription regulation</keyword>
<evidence type="ECO:0000256" key="6">
    <source>
        <dbReference type="ARBA" id="ARBA00023159"/>
    </source>
</evidence>
<keyword evidence="7" id="KW-0804">Transcription</keyword>
<gene>
    <name evidence="11" type="ORF">QGN29_09375</name>
</gene>
<dbReference type="GO" id="GO:0005524">
    <property type="term" value="F:ATP binding"/>
    <property type="evidence" value="ECO:0007669"/>
    <property type="project" value="UniProtKB-KW"/>
</dbReference>
<dbReference type="CDD" id="cd00009">
    <property type="entry name" value="AAA"/>
    <property type="match status" value="1"/>
</dbReference>
<dbReference type="Pfam" id="PF25601">
    <property type="entry name" value="AAA_lid_14"/>
    <property type="match status" value="1"/>
</dbReference>
<keyword evidence="1" id="KW-0547">Nucleotide-binding</keyword>
<keyword evidence="12" id="KW-1185">Reference proteome</keyword>
<dbReference type="RefSeq" id="WP_310797593.1">
    <property type="nucleotide sequence ID" value="NZ_CP123872.1"/>
</dbReference>
<dbReference type="Gene3D" id="1.10.10.60">
    <property type="entry name" value="Homeodomain-like"/>
    <property type="match status" value="1"/>
</dbReference>